<dbReference type="InterPro" id="IPR050765">
    <property type="entry name" value="Riboflavin_Biosynth_HTPR"/>
</dbReference>
<proteinExistence type="predicted"/>
<protein>
    <submittedName>
        <fullName evidence="2">Dihydrofolate reductase family protein</fullName>
    </submittedName>
</protein>
<evidence type="ECO:0000259" key="1">
    <source>
        <dbReference type="Pfam" id="PF01872"/>
    </source>
</evidence>
<evidence type="ECO:0000313" key="3">
    <source>
        <dbReference type="Proteomes" id="UP000515728"/>
    </source>
</evidence>
<organism evidence="2 3">
    <name type="scientific">Pseudonocardia petroleophila</name>
    <dbReference type="NCBI Taxonomy" id="37331"/>
    <lineage>
        <taxon>Bacteria</taxon>
        <taxon>Bacillati</taxon>
        <taxon>Actinomycetota</taxon>
        <taxon>Actinomycetes</taxon>
        <taxon>Pseudonocardiales</taxon>
        <taxon>Pseudonocardiaceae</taxon>
        <taxon>Pseudonocardia</taxon>
    </lineage>
</organism>
<dbReference type="EMBL" id="CP060131">
    <property type="protein sequence ID" value="QNG54500.1"/>
    <property type="molecule type" value="Genomic_DNA"/>
</dbReference>
<dbReference type="PANTHER" id="PTHR38011">
    <property type="entry name" value="DIHYDROFOLATE REDUCTASE FAMILY PROTEIN (AFU_ORTHOLOGUE AFUA_8G06820)"/>
    <property type="match status" value="1"/>
</dbReference>
<dbReference type="KEGG" id="ppel:H6H00_11775"/>
<dbReference type="Pfam" id="PF01872">
    <property type="entry name" value="RibD_C"/>
    <property type="match status" value="1"/>
</dbReference>
<dbReference type="InterPro" id="IPR002734">
    <property type="entry name" value="RibDG_C"/>
</dbReference>
<reference evidence="2 3" key="1">
    <citation type="submission" date="2020-08" db="EMBL/GenBank/DDBJ databases">
        <authorList>
            <person name="Mo P."/>
        </authorList>
    </citation>
    <scope>NUCLEOTIDE SEQUENCE [LARGE SCALE GENOMIC DNA]</scope>
    <source>
        <strain evidence="2 3">CGMCC 4.1532</strain>
    </source>
</reference>
<dbReference type="Proteomes" id="UP000515728">
    <property type="component" value="Chromosome"/>
</dbReference>
<dbReference type="Gene3D" id="3.40.430.10">
    <property type="entry name" value="Dihydrofolate Reductase, subunit A"/>
    <property type="match status" value="1"/>
</dbReference>
<accession>A0A7G7MNY9</accession>
<dbReference type="RefSeq" id="WP_185721317.1">
    <property type="nucleotide sequence ID" value="NZ_BAAAWI010000001.1"/>
</dbReference>
<dbReference type="InterPro" id="IPR024072">
    <property type="entry name" value="DHFR-like_dom_sf"/>
</dbReference>
<dbReference type="PANTHER" id="PTHR38011:SF2">
    <property type="entry name" value="BIFUNCTIONAL DEAMINASE-REDUCTASE DOMAIN PROTEIN"/>
    <property type="match status" value="1"/>
</dbReference>
<feature type="domain" description="Bacterial bifunctional deaminase-reductase C-terminal" evidence="1">
    <location>
        <begin position="6"/>
        <end position="175"/>
    </location>
</feature>
<dbReference type="AlphaFoldDB" id="A0A7G7MNY9"/>
<evidence type="ECO:0000313" key="2">
    <source>
        <dbReference type="EMBL" id="QNG54500.1"/>
    </source>
</evidence>
<dbReference type="SUPFAM" id="SSF53597">
    <property type="entry name" value="Dihydrofolate reductase-like"/>
    <property type="match status" value="1"/>
</dbReference>
<dbReference type="GO" id="GO:0009231">
    <property type="term" value="P:riboflavin biosynthetic process"/>
    <property type="evidence" value="ECO:0007669"/>
    <property type="project" value="InterPro"/>
</dbReference>
<dbReference type="GO" id="GO:0008703">
    <property type="term" value="F:5-amino-6-(5-phosphoribosylamino)uracil reductase activity"/>
    <property type="evidence" value="ECO:0007669"/>
    <property type="project" value="InterPro"/>
</dbReference>
<name>A0A7G7MNY9_9PSEU</name>
<keyword evidence="3" id="KW-1185">Reference proteome</keyword>
<gene>
    <name evidence="2" type="ORF">H6H00_11775</name>
</gene>
<sequence length="181" mass="19294">MGQIKVSEFITLDGVIGAPTFTFDHPFTDAMGEAMGRLTTGGSEAILFGRTTWEESGPAWTSRDMADDPGAPFFNDTPKYVVSASRTDADGWAHSSLLGGYDAATLREFKDGVAGGIYCYGSGTLVRAMLADGLVDELHLWLYPVAVGDGPKLFPEGTRSTLRLGGSESFDNGVVHLTYTP</sequence>